<sequence>MERRMLLVKSEDVSCWRRLDPHPREHEGVPIQSYLLKRLPQGEVAYGIYFSVSIISIYSMFFHMAGINIQLDFSLGVVDPRKSGGIQAGEKRVEKSGTRRTREALRDTARATIELSHSRSGICIPYCQLSSPQALVMNYVCHNGQSTSLFCGLFRLERIFRVHHAKLSMSEHDCSEFFIATTHLNNS</sequence>
<reference evidence="2" key="1">
    <citation type="submission" date="2022-01" db="EMBL/GenBank/DDBJ databases">
        <authorList>
            <person name="King R."/>
        </authorList>
    </citation>
    <scope>NUCLEOTIDE SEQUENCE</scope>
</reference>
<evidence type="ECO:0000256" key="1">
    <source>
        <dbReference type="SAM" id="Phobius"/>
    </source>
</evidence>
<evidence type="ECO:0000313" key="3">
    <source>
        <dbReference type="Proteomes" id="UP001152798"/>
    </source>
</evidence>
<name>A0A9P0H7W3_NEZVI</name>
<keyword evidence="3" id="KW-1185">Reference proteome</keyword>
<keyword evidence="1" id="KW-0812">Transmembrane</keyword>
<keyword evidence="1" id="KW-0472">Membrane</keyword>
<gene>
    <name evidence="2" type="ORF">NEZAVI_LOCUS6979</name>
</gene>
<proteinExistence type="predicted"/>
<dbReference type="EMBL" id="OV725079">
    <property type="protein sequence ID" value="CAH1397049.1"/>
    <property type="molecule type" value="Genomic_DNA"/>
</dbReference>
<keyword evidence="1" id="KW-1133">Transmembrane helix</keyword>
<accession>A0A9P0H7W3</accession>
<dbReference type="AlphaFoldDB" id="A0A9P0H7W3"/>
<evidence type="ECO:0000313" key="2">
    <source>
        <dbReference type="EMBL" id="CAH1397049.1"/>
    </source>
</evidence>
<protein>
    <submittedName>
        <fullName evidence="2">Uncharacterized protein</fullName>
    </submittedName>
</protein>
<organism evidence="2 3">
    <name type="scientific">Nezara viridula</name>
    <name type="common">Southern green stink bug</name>
    <name type="synonym">Cimex viridulus</name>
    <dbReference type="NCBI Taxonomy" id="85310"/>
    <lineage>
        <taxon>Eukaryota</taxon>
        <taxon>Metazoa</taxon>
        <taxon>Ecdysozoa</taxon>
        <taxon>Arthropoda</taxon>
        <taxon>Hexapoda</taxon>
        <taxon>Insecta</taxon>
        <taxon>Pterygota</taxon>
        <taxon>Neoptera</taxon>
        <taxon>Paraneoptera</taxon>
        <taxon>Hemiptera</taxon>
        <taxon>Heteroptera</taxon>
        <taxon>Panheteroptera</taxon>
        <taxon>Pentatomomorpha</taxon>
        <taxon>Pentatomoidea</taxon>
        <taxon>Pentatomidae</taxon>
        <taxon>Pentatominae</taxon>
        <taxon>Nezara</taxon>
    </lineage>
</organism>
<dbReference type="Proteomes" id="UP001152798">
    <property type="component" value="Chromosome 3"/>
</dbReference>
<feature type="transmembrane region" description="Helical" evidence="1">
    <location>
        <begin position="44"/>
        <end position="65"/>
    </location>
</feature>